<comment type="similarity">
    <text evidence="1">Belongs to the short-chain dehydrogenases/reductases (SDR) family.</text>
</comment>
<dbReference type="AlphaFoldDB" id="A0A1S1PKF0"/>
<keyword evidence="2" id="KW-0560">Oxidoreductase</keyword>
<dbReference type="SMART" id="SM00822">
    <property type="entry name" value="PKS_KR"/>
    <property type="match status" value="1"/>
</dbReference>
<dbReference type="InterPro" id="IPR057326">
    <property type="entry name" value="KR_dom"/>
</dbReference>
<dbReference type="InterPro" id="IPR002347">
    <property type="entry name" value="SDR_fam"/>
</dbReference>
<dbReference type="Proteomes" id="UP000179769">
    <property type="component" value="Unassembled WGS sequence"/>
</dbReference>
<gene>
    <name evidence="4" type="ORF">BBK14_27995</name>
</gene>
<dbReference type="Pfam" id="PF00106">
    <property type="entry name" value="adh_short"/>
    <property type="match status" value="1"/>
</dbReference>
<organism evidence="4 5">
    <name type="scientific">Parafrankia soli</name>
    <dbReference type="NCBI Taxonomy" id="2599596"/>
    <lineage>
        <taxon>Bacteria</taxon>
        <taxon>Bacillati</taxon>
        <taxon>Actinomycetota</taxon>
        <taxon>Actinomycetes</taxon>
        <taxon>Frankiales</taxon>
        <taxon>Frankiaceae</taxon>
        <taxon>Parafrankia</taxon>
    </lineage>
</organism>
<dbReference type="EMBL" id="MAXA01000264">
    <property type="protein sequence ID" value="OHV20454.1"/>
    <property type="molecule type" value="Genomic_DNA"/>
</dbReference>
<dbReference type="GO" id="GO:0016491">
    <property type="term" value="F:oxidoreductase activity"/>
    <property type="evidence" value="ECO:0007669"/>
    <property type="project" value="UniProtKB-KW"/>
</dbReference>
<feature type="domain" description="Ketoreductase" evidence="3">
    <location>
        <begin position="6"/>
        <end position="191"/>
    </location>
</feature>
<proteinExistence type="inferred from homology"/>
<dbReference type="PANTHER" id="PTHR43658">
    <property type="entry name" value="SHORT-CHAIN DEHYDROGENASE/REDUCTASE"/>
    <property type="match status" value="1"/>
</dbReference>
<dbReference type="Gene3D" id="3.40.50.720">
    <property type="entry name" value="NAD(P)-binding Rossmann-like Domain"/>
    <property type="match status" value="1"/>
</dbReference>
<evidence type="ECO:0000256" key="2">
    <source>
        <dbReference type="ARBA" id="ARBA00023002"/>
    </source>
</evidence>
<sequence>MLLNGRSVLVTGGASGLGLGTVRVLLERGAAVTVVDLPSSPGKDVAAELGVRFVAADITDTEQFDAALDEAETTGPLRAVVHCAGRGGDRNRILDKQGNAGPLDSYADVIRINLVGTYNVVRLAAQRMAKNEELLDGDRGAIVLTASVAAFEGQIGQTAYASAKAGVRGMTIVAARDLASWAIRVNTIAPGVFETPMLGRLRDDIRDGLAAGVPHPKRLGTPADFGRLATDLLENSYLNGEVIRLDGALRMAPR</sequence>
<reference evidence="5" key="1">
    <citation type="submission" date="2016-07" db="EMBL/GenBank/DDBJ databases">
        <title>Frankia sp. NRRL B-16219 Genome sequencing.</title>
        <authorList>
            <person name="Ghodhbane-Gtari F."/>
            <person name="Swanson E."/>
            <person name="Gueddou A."/>
            <person name="Louati M."/>
            <person name="Nouioui I."/>
            <person name="Hezbri K."/>
            <person name="Abebe-Akele F."/>
            <person name="Simpson S."/>
            <person name="Morris K."/>
            <person name="Thomas K."/>
            <person name="Gtari M."/>
            <person name="Tisa L.S."/>
        </authorList>
    </citation>
    <scope>NUCLEOTIDE SEQUENCE [LARGE SCALE GENOMIC DNA]</scope>
    <source>
        <strain evidence="5">NRRL B-16219</strain>
    </source>
</reference>
<accession>A0A1S1PKF0</accession>
<dbReference type="RefSeq" id="WP_071066757.1">
    <property type="nucleotide sequence ID" value="NZ_MAXA01000264.1"/>
</dbReference>
<dbReference type="OrthoDB" id="9795647at2"/>
<evidence type="ECO:0000313" key="4">
    <source>
        <dbReference type="EMBL" id="OHV20454.1"/>
    </source>
</evidence>
<dbReference type="PROSITE" id="PS00061">
    <property type="entry name" value="ADH_SHORT"/>
    <property type="match status" value="1"/>
</dbReference>
<keyword evidence="5" id="KW-1185">Reference proteome</keyword>
<protein>
    <submittedName>
        <fullName evidence="4">3-hydroxy-2-methylbutyryl-CoA dehydrogenase</fullName>
    </submittedName>
</protein>
<name>A0A1S1PKF0_9ACTN</name>
<dbReference type="PRINTS" id="PR00081">
    <property type="entry name" value="GDHRDH"/>
</dbReference>
<evidence type="ECO:0000259" key="3">
    <source>
        <dbReference type="SMART" id="SM00822"/>
    </source>
</evidence>
<dbReference type="InterPro" id="IPR020904">
    <property type="entry name" value="Sc_DH/Rdtase_CS"/>
</dbReference>
<dbReference type="InterPro" id="IPR036291">
    <property type="entry name" value="NAD(P)-bd_dom_sf"/>
</dbReference>
<dbReference type="SUPFAM" id="SSF51735">
    <property type="entry name" value="NAD(P)-binding Rossmann-fold domains"/>
    <property type="match status" value="1"/>
</dbReference>
<evidence type="ECO:0000313" key="5">
    <source>
        <dbReference type="Proteomes" id="UP000179769"/>
    </source>
</evidence>
<dbReference type="PANTHER" id="PTHR43658:SF8">
    <property type="entry name" value="17-BETA-HYDROXYSTEROID DEHYDROGENASE 14-RELATED"/>
    <property type="match status" value="1"/>
</dbReference>
<evidence type="ECO:0000256" key="1">
    <source>
        <dbReference type="ARBA" id="ARBA00006484"/>
    </source>
</evidence>
<comment type="caution">
    <text evidence="4">The sequence shown here is derived from an EMBL/GenBank/DDBJ whole genome shotgun (WGS) entry which is preliminary data.</text>
</comment>